<dbReference type="EMBL" id="LAZR01048603">
    <property type="protein sequence ID" value="KKK91551.1"/>
    <property type="molecule type" value="Genomic_DNA"/>
</dbReference>
<feature type="non-terminal residue" evidence="1">
    <location>
        <position position="37"/>
    </location>
</feature>
<comment type="caution">
    <text evidence="1">The sequence shown here is derived from an EMBL/GenBank/DDBJ whole genome shotgun (WGS) entry which is preliminary data.</text>
</comment>
<dbReference type="AlphaFoldDB" id="A0A0F9C4G3"/>
<accession>A0A0F9C4G3</accession>
<organism evidence="1">
    <name type="scientific">marine sediment metagenome</name>
    <dbReference type="NCBI Taxonomy" id="412755"/>
    <lineage>
        <taxon>unclassified sequences</taxon>
        <taxon>metagenomes</taxon>
        <taxon>ecological metagenomes</taxon>
    </lineage>
</organism>
<gene>
    <name evidence="1" type="ORF">LCGC14_2711850</name>
</gene>
<sequence length="37" mass="4167">MAGQDIEQVHSFPFGTDENQANSWIASAIYDIKRVLN</sequence>
<evidence type="ECO:0000313" key="1">
    <source>
        <dbReference type="EMBL" id="KKK91551.1"/>
    </source>
</evidence>
<proteinExistence type="predicted"/>
<protein>
    <submittedName>
        <fullName evidence="1">Uncharacterized protein</fullName>
    </submittedName>
</protein>
<name>A0A0F9C4G3_9ZZZZ</name>
<reference evidence="1" key="1">
    <citation type="journal article" date="2015" name="Nature">
        <title>Complex archaea that bridge the gap between prokaryotes and eukaryotes.</title>
        <authorList>
            <person name="Spang A."/>
            <person name="Saw J.H."/>
            <person name="Jorgensen S.L."/>
            <person name="Zaremba-Niedzwiedzka K."/>
            <person name="Martijn J."/>
            <person name="Lind A.E."/>
            <person name="van Eijk R."/>
            <person name="Schleper C."/>
            <person name="Guy L."/>
            <person name="Ettema T.J."/>
        </authorList>
    </citation>
    <scope>NUCLEOTIDE SEQUENCE</scope>
</reference>